<dbReference type="eggNOG" id="COG3409">
    <property type="taxonomic scope" value="Bacteria"/>
</dbReference>
<keyword evidence="9" id="KW-1185">Reference proteome</keyword>
<dbReference type="HOGENOM" id="CLU_725446_0_0_11"/>
<keyword evidence="5" id="KW-0961">Cell wall biogenesis/degradation</keyword>
<dbReference type="UniPathway" id="UPA00219"/>
<keyword evidence="3" id="KW-0133">Cell shape</keyword>
<feature type="region of interest" description="Disordered" evidence="6">
    <location>
        <begin position="328"/>
        <end position="349"/>
    </location>
</feature>
<evidence type="ECO:0000256" key="2">
    <source>
        <dbReference type="ARBA" id="ARBA00022679"/>
    </source>
</evidence>
<dbReference type="Proteomes" id="UP000002029">
    <property type="component" value="Chromosome"/>
</dbReference>
<feature type="compositionally biased region" description="Gly residues" evidence="6">
    <location>
        <begin position="213"/>
        <end position="225"/>
    </location>
</feature>
<reference evidence="8 9" key="1">
    <citation type="journal article" date="2010" name="Stand. Genomic Sci.">
        <title>Complete genome sequence of Streptosporangium roseum type strain (NI 9100).</title>
        <authorList>
            <person name="Nolan M."/>
            <person name="Sikorski J."/>
            <person name="Jando M."/>
            <person name="Lucas S."/>
            <person name="Lapidus A."/>
            <person name="Glavina Del Rio T."/>
            <person name="Chen F."/>
            <person name="Tice H."/>
            <person name="Pitluck S."/>
            <person name="Cheng J.F."/>
            <person name="Chertkov O."/>
            <person name="Sims D."/>
            <person name="Meincke L."/>
            <person name="Brettin T."/>
            <person name="Han C."/>
            <person name="Detter J.C."/>
            <person name="Bruce D."/>
            <person name="Goodwin L."/>
            <person name="Land M."/>
            <person name="Hauser L."/>
            <person name="Chang Y.J."/>
            <person name="Jeffries C.D."/>
            <person name="Ivanova N."/>
            <person name="Mavromatis K."/>
            <person name="Mikhailova N."/>
            <person name="Chen A."/>
            <person name="Palaniappan K."/>
            <person name="Chain P."/>
            <person name="Rohde M."/>
            <person name="Goker M."/>
            <person name="Bristow J."/>
            <person name="Eisen J.A."/>
            <person name="Markowitz V."/>
            <person name="Hugenholtz P."/>
            <person name="Kyrpides N.C."/>
            <person name="Klenk H.P."/>
        </authorList>
    </citation>
    <scope>NUCLEOTIDE SEQUENCE [LARGE SCALE GENOMIC DNA]</scope>
    <source>
        <strain evidence="9">ATCC 12428 / DSM 43021 / JCM 3005 / NI 9100</strain>
    </source>
</reference>
<dbReference type="InterPro" id="IPR005490">
    <property type="entry name" value="LD_TPept_cat_dom"/>
</dbReference>
<dbReference type="KEGG" id="sro:Sros_9263"/>
<gene>
    <name evidence="8" type="ordered locus">Sros_9263</name>
</gene>
<dbReference type="SUPFAM" id="SSF47090">
    <property type="entry name" value="PGBD-like"/>
    <property type="match status" value="1"/>
</dbReference>
<evidence type="ECO:0000256" key="1">
    <source>
        <dbReference type="ARBA" id="ARBA00004752"/>
    </source>
</evidence>
<evidence type="ECO:0000256" key="4">
    <source>
        <dbReference type="ARBA" id="ARBA00022984"/>
    </source>
</evidence>
<evidence type="ECO:0000259" key="7">
    <source>
        <dbReference type="Pfam" id="PF01471"/>
    </source>
</evidence>
<dbReference type="Gene3D" id="1.10.101.10">
    <property type="entry name" value="PGBD-like superfamily/PGBD"/>
    <property type="match status" value="1"/>
</dbReference>
<accession>D2BCR1</accession>
<dbReference type="eggNOG" id="COG1376">
    <property type="taxonomic scope" value="Bacteria"/>
</dbReference>
<dbReference type="STRING" id="479432.Sros_9263"/>
<evidence type="ECO:0000256" key="6">
    <source>
        <dbReference type="SAM" id="MobiDB-lite"/>
    </source>
</evidence>
<keyword evidence="2" id="KW-0808">Transferase</keyword>
<keyword evidence="4" id="KW-0573">Peptidoglycan synthesis</keyword>
<evidence type="ECO:0000313" key="9">
    <source>
        <dbReference type="Proteomes" id="UP000002029"/>
    </source>
</evidence>
<feature type="compositionally biased region" description="Pro residues" evidence="6">
    <location>
        <begin position="334"/>
        <end position="349"/>
    </location>
</feature>
<dbReference type="GO" id="GO:0071555">
    <property type="term" value="P:cell wall organization"/>
    <property type="evidence" value="ECO:0007669"/>
    <property type="project" value="UniProtKB-KW"/>
</dbReference>
<dbReference type="AlphaFoldDB" id="D2BCR1"/>
<evidence type="ECO:0000313" key="8">
    <source>
        <dbReference type="EMBL" id="ACZ91881.1"/>
    </source>
</evidence>
<dbReference type="CDD" id="cd16913">
    <property type="entry name" value="YkuD_like"/>
    <property type="match status" value="2"/>
</dbReference>
<sequence>MSDMAFLERRGIHRHVIKYLVGTVVVAVGLLGLPAPVSAKGRTLRPGDYAKIVERLQRRLQELNFSPGLVNGYYGAETQVAVWAFQKSQGLMAKDEVGPETWRALAHPHWAPPLVSAGRPRRVEIDLRRQLLTVYRHNRPMLISHVSTGSGTYFCQYGNSSSALTPAGDFRVAQRERHRAEDPPATMYETLSFVREPVSGFTGAVRSGLTSGFTGGFKRGPGGAVEAGDRKGGDRALPDRPDRPAVDPAVNPVREPGVGRPARPVLSMESARPVREPGVGRPARPVLSTESARPVRFARQDHPDRPLQPDHPLHPLYRSAPFHQVRPALSVSPTPVPPEPSVSPTPPLRPVSGCARVPEHIAERLFHMVGVGDPVHVRRKG</sequence>
<dbReference type="Pfam" id="PF01471">
    <property type="entry name" value="PG_binding_1"/>
    <property type="match status" value="1"/>
</dbReference>
<dbReference type="GO" id="GO:0016740">
    <property type="term" value="F:transferase activity"/>
    <property type="evidence" value="ECO:0007669"/>
    <property type="project" value="UniProtKB-KW"/>
</dbReference>
<dbReference type="InterPro" id="IPR036366">
    <property type="entry name" value="PGBDSf"/>
</dbReference>
<dbReference type="InterPro" id="IPR038063">
    <property type="entry name" value="Transpep_catalytic_dom"/>
</dbReference>
<protein>
    <recommendedName>
        <fullName evidence="7">Peptidoglycan binding-like domain-containing protein</fullName>
    </recommendedName>
</protein>
<organism evidence="8 9">
    <name type="scientific">Streptosporangium roseum (strain ATCC 12428 / DSM 43021 / JCM 3005 / KCTC 9067 / NCIMB 10171 / NRRL 2505 / NI 9100)</name>
    <dbReference type="NCBI Taxonomy" id="479432"/>
    <lineage>
        <taxon>Bacteria</taxon>
        <taxon>Bacillati</taxon>
        <taxon>Actinomycetota</taxon>
        <taxon>Actinomycetes</taxon>
        <taxon>Streptosporangiales</taxon>
        <taxon>Streptosporangiaceae</taxon>
        <taxon>Streptosporangium</taxon>
    </lineage>
</organism>
<dbReference type="SUPFAM" id="SSF141523">
    <property type="entry name" value="L,D-transpeptidase catalytic domain-like"/>
    <property type="match status" value="1"/>
</dbReference>
<evidence type="ECO:0000256" key="5">
    <source>
        <dbReference type="ARBA" id="ARBA00023316"/>
    </source>
</evidence>
<feature type="domain" description="Peptidoglycan binding-like" evidence="7">
    <location>
        <begin position="53"/>
        <end position="105"/>
    </location>
</feature>
<dbReference type="GO" id="GO:0008360">
    <property type="term" value="P:regulation of cell shape"/>
    <property type="evidence" value="ECO:0007669"/>
    <property type="project" value="UniProtKB-KW"/>
</dbReference>
<name>D2BCR1_STRRD</name>
<comment type="pathway">
    <text evidence="1">Cell wall biogenesis; peptidoglycan biosynthesis.</text>
</comment>
<evidence type="ECO:0000256" key="3">
    <source>
        <dbReference type="ARBA" id="ARBA00022960"/>
    </source>
</evidence>
<dbReference type="InterPro" id="IPR002477">
    <property type="entry name" value="Peptidoglycan-bd-like"/>
</dbReference>
<feature type="compositionally biased region" description="Basic and acidic residues" evidence="6">
    <location>
        <begin position="227"/>
        <end position="245"/>
    </location>
</feature>
<feature type="region of interest" description="Disordered" evidence="6">
    <location>
        <begin position="213"/>
        <end position="290"/>
    </location>
</feature>
<dbReference type="OrthoDB" id="9810670at2"/>
<dbReference type="InterPro" id="IPR036365">
    <property type="entry name" value="PGBD-like_sf"/>
</dbReference>
<dbReference type="Gene3D" id="2.40.440.10">
    <property type="entry name" value="L,D-transpeptidase catalytic domain-like"/>
    <property type="match status" value="1"/>
</dbReference>
<dbReference type="GO" id="GO:0009252">
    <property type="term" value="P:peptidoglycan biosynthetic process"/>
    <property type="evidence" value="ECO:0007669"/>
    <property type="project" value="UniProtKB-UniPathway"/>
</dbReference>
<dbReference type="EMBL" id="CP001814">
    <property type="protein sequence ID" value="ACZ91881.1"/>
    <property type="molecule type" value="Genomic_DNA"/>
</dbReference>
<proteinExistence type="predicted"/>